<feature type="transmembrane region" description="Helical" evidence="8">
    <location>
        <begin position="141"/>
        <end position="164"/>
    </location>
</feature>
<feature type="transmembrane region" description="Helical" evidence="8">
    <location>
        <begin position="12"/>
        <end position="32"/>
    </location>
</feature>
<dbReference type="PANTHER" id="PTHR30472:SF25">
    <property type="entry name" value="ABC TRANSPORTER PERMEASE PROTEIN MJ0876-RELATED"/>
    <property type="match status" value="1"/>
</dbReference>
<name>A0A7J3JRJ5_9CREN</name>
<dbReference type="InterPro" id="IPR037294">
    <property type="entry name" value="ABC_BtuC-like"/>
</dbReference>
<dbReference type="InterPro" id="IPR000522">
    <property type="entry name" value="ABC_transptr_permease_BtuC"/>
</dbReference>
<evidence type="ECO:0000256" key="3">
    <source>
        <dbReference type="ARBA" id="ARBA00022448"/>
    </source>
</evidence>
<dbReference type="GO" id="GO:0022857">
    <property type="term" value="F:transmembrane transporter activity"/>
    <property type="evidence" value="ECO:0007669"/>
    <property type="project" value="InterPro"/>
</dbReference>
<dbReference type="CDD" id="cd06550">
    <property type="entry name" value="TM_ABC_iron-siderophores_like"/>
    <property type="match status" value="1"/>
</dbReference>
<feature type="transmembrane region" description="Helical" evidence="8">
    <location>
        <begin position="114"/>
        <end position="134"/>
    </location>
</feature>
<evidence type="ECO:0000256" key="8">
    <source>
        <dbReference type="SAM" id="Phobius"/>
    </source>
</evidence>
<feature type="transmembrane region" description="Helical" evidence="8">
    <location>
        <begin position="82"/>
        <end position="102"/>
    </location>
</feature>
<keyword evidence="7 8" id="KW-0472">Membrane</keyword>
<dbReference type="PANTHER" id="PTHR30472">
    <property type="entry name" value="FERRIC ENTEROBACTIN TRANSPORT SYSTEM PERMEASE PROTEIN"/>
    <property type="match status" value="1"/>
</dbReference>
<protein>
    <submittedName>
        <fullName evidence="9">Iron ABC transporter permease</fullName>
    </submittedName>
</protein>
<comment type="similarity">
    <text evidence="2">Belongs to the binding-protein-dependent transport system permease family. FecCD subfamily.</text>
</comment>
<feature type="transmembrane region" description="Helical" evidence="8">
    <location>
        <begin position="256"/>
        <end position="286"/>
    </location>
</feature>
<keyword evidence="3" id="KW-0813">Transport</keyword>
<accession>A0A7J3JRJ5</accession>
<comment type="caution">
    <text evidence="9">The sequence shown here is derived from an EMBL/GenBank/DDBJ whole genome shotgun (WGS) entry which is preliminary data.</text>
</comment>
<evidence type="ECO:0000256" key="4">
    <source>
        <dbReference type="ARBA" id="ARBA00022475"/>
    </source>
</evidence>
<keyword evidence="5 8" id="KW-0812">Transmembrane</keyword>
<keyword evidence="6 8" id="KW-1133">Transmembrane helix</keyword>
<dbReference type="SUPFAM" id="SSF81345">
    <property type="entry name" value="ABC transporter involved in vitamin B12 uptake, BtuC"/>
    <property type="match status" value="1"/>
</dbReference>
<feature type="transmembrane region" description="Helical" evidence="8">
    <location>
        <begin position="203"/>
        <end position="236"/>
    </location>
</feature>
<evidence type="ECO:0000313" key="9">
    <source>
        <dbReference type="EMBL" id="HGQ18692.1"/>
    </source>
</evidence>
<dbReference type="EMBL" id="DTBZ01000131">
    <property type="protein sequence ID" value="HGQ18692.1"/>
    <property type="molecule type" value="Genomic_DNA"/>
</dbReference>
<dbReference type="AlphaFoldDB" id="A0A7J3JRJ5"/>
<evidence type="ECO:0000256" key="5">
    <source>
        <dbReference type="ARBA" id="ARBA00022692"/>
    </source>
</evidence>
<proteinExistence type="inferred from homology"/>
<keyword evidence="4" id="KW-1003">Cell membrane</keyword>
<feature type="transmembrane region" description="Helical" evidence="8">
    <location>
        <begin position="170"/>
        <end position="191"/>
    </location>
</feature>
<evidence type="ECO:0000256" key="1">
    <source>
        <dbReference type="ARBA" id="ARBA00004651"/>
    </source>
</evidence>
<sequence>MAMELYRISVKRFFMIFFSLSIILLFTFVLSLSIGSTVVNPVDVFIKLVYNFIYTMLDIFGVPHSPIGFGADKVYNIAMLRLGRTVASVLTGFLLGVAGLLIQTVTRNPLAEPYILGLSSTALTAITIGIIIAPNIIVHRWTLMTIAFIGSLLGFTLTLVLSRLAGGTSISLVLAGIAVNALFSGVSHTLLYSIQKIIKIHYVFLLMGSTSTILLGDTILLLAPSLTGITVALLMFKMLNAFIYGDEYAKQLGYNPGIVLIITSTIVSILTASTVAVIGIVGFIGLAAPHISRLLVGTDHRFSIPVVAVIGAVITTIADIIVRIISLLSAGLGELPLGVITSTIGAPFLAYLIIKRMKGYEDSY</sequence>
<dbReference type="GO" id="GO:0005886">
    <property type="term" value="C:plasma membrane"/>
    <property type="evidence" value="ECO:0007669"/>
    <property type="project" value="UniProtKB-SubCell"/>
</dbReference>
<feature type="transmembrane region" description="Helical" evidence="8">
    <location>
        <begin position="335"/>
        <end position="354"/>
    </location>
</feature>
<reference evidence="9" key="1">
    <citation type="journal article" date="2020" name="mSystems">
        <title>Genome- and Community-Level Interaction Insights into Carbon Utilization and Element Cycling Functions of Hydrothermarchaeota in Hydrothermal Sediment.</title>
        <authorList>
            <person name="Zhou Z."/>
            <person name="Liu Y."/>
            <person name="Xu W."/>
            <person name="Pan J."/>
            <person name="Luo Z.H."/>
            <person name="Li M."/>
        </authorList>
    </citation>
    <scope>NUCLEOTIDE SEQUENCE [LARGE SCALE GENOMIC DNA]</scope>
    <source>
        <strain evidence="9">SpSt-657</strain>
    </source>
</reference>
<evidence type="ECO:0000256" key="6">
    <source>
        <dbReference type="ARBA" id="ARBA00022989"/>
    </source>
</evidence>
<gene>
    <name evidence="9" type="ORF">ENU30_06965</name>
</gene>
<dbReference type="Pfam" id="PF01032">
    <property type="entry name" value="FecCD"/>
    <property type="match status" value="1"/>
</dbReference>
<evidence type="ECO:0000256" key="2">
    <source>
        <dbReference type="ARBA" id="ARBA00007935"/>
    </source>
</evidence>
<feature type="transmembrane region" description="Helical" evidence="8">
    <location>
        <begin position="44"/>
        <end position="62"/>
    </location>
</feature>
<organism evidence="9">
    <name type="scientific">Ignisphaera aggregans</name>
    <dbReference type="NCBI Taxonomy" id="334771"/>
    <lineage>
        <taxon>Archaea</taxon>
        <taxon>Thermoproteota</taxon>
        <taxon>Thermoprotei</taxon>
        <taxon>Desulfurococcales</taxon>
        <taxon>Desulfurococcaceae</taxon>
        <taxon>Ignisphaera</taxon>
    </lineage>
</organism>
<comment type="subcellular location">
    <subcellularLocation>
        <location evidence="1">Cell membrane</location>
        <topology evidence="1">Multi-pass membrane protein</topology>
    </subcellularLocation>
</comment>
<dbReference type="Gene3D" id="1.10.3470.10">
    <property type="entry name" value="ABC transporter involved in vitamin B12 uptake, BtuC"/>
    <property type="match status" value="1"/>
</dbReference>
<evidence type="ECO:0000256" key="7">
    <source>
        <dbReference type="ARBA" id="ARBA00023136"/>
    </source>
</evidence>
<feature type="transmembrane region" description="Helical" evidence="8">
    <location>
        <begin position="306"/>
        <end position="329"/>
    </location>
</feature>